<accession>A0A2P2NDC9</accession>
<proteinExistence type="predicted"/>
<evidence type="ECO:0000313" key="1">
    <source>
        <dbReference type="EMBL" id="MBX40493.1"/>
    </source>
</evidence>
<name>A0A2P2NDC9_RHIMU</name>
<sequence>MKIEIMELKSMLEQEKK</sequence>
<organism evidence="1">
    <name type="scientific">Rhizophora mucronata</name>
    <name type="common">Asiatic mangrove</name>
    <dbReference type="NCBI Taxonomy" id="61149"/>
    <lineage>
        <taxon>Eukaryota</taxon>
        <taxon>Viridiplantae</taxon>
        <taxon>Streptophyta</taxon>
        <taxon>Embryophyta</taxon>
        <taxon>Tracheophyta</taxon>
        <taxon>Spermatophyta</taxon>
        <taxon>Magnoliopsida</taxon>
        <taxon>eudicotyledons</taxon>
        <taxon>Gunneridae</taxon>
        <taxon>Pentapetalae</taxon>
        <taxon>rosids</taxon>
        <taxon>fabids</taxon>
        <taxon>Malpighiales</taxon>
        <taxon>Rhizophoraceae</taxon>
        <taxon>Rhizophora</taxon>
    </lineage>
</organism>
<dbReference type="EMBL" id="GGEC01060009">
    <property type="protein sequence ID" value="MBX40493.1"/>
    <property type="molecule type" value="Transcribed_RNA"/>
</dbReference>
<protein>
    <submittedName>
        <fullName evidence="1">Uncharacterized protein</fullName>
    </submittedName>
</protein>
<dbReference type="AlphaFoldDB" id="A0A2P2NDC9"/>
<reference evidence="1" key="1">
    <citation type="submission" date="2018-02" db="EMBL/GenBank/DDBJ databases">
        <title>Rhizophora mucronata_Transcriptome.</title>
        <authorList>
            <person name="Meera S.P."/>
            <person name="Sreeshan A."/>
            <person name="Augustine A."/>
        </authorList>
    </citation>
    <scope>NUCLEOTIDE SEQUENCE</scope>
    <source>
        <tissue evidence="1">Leaf</tissue>
    </source>
</reference>